<dbReference type="GO" id="GO:0016075">
    <property type="term" value="P:rRNA catabolic process"/>
    <property type="evidence" value="ECO:0007669"/>
    <property type="project" value="TreeGrafter"/>
</dbReference>
<evidence type="ECO:0000259" key="12">
    <source>
        <dbReference type="Pfam" id="PF01138"/>
    </source>
</evidence>
<feature type="domain" description="Exoribonuclease phosphorolytic" evidence="12">
    <location>
        <begin position="34"/>
        <end position="165"/>
    </location>
</feature>
<dbReference type="Pfam" id="PF03725">
    <property type="entry name" value="RNase_PH_C"/>
    <property type="match status" value="1"/>
</dbReference>
<dbReference type="GO" id="GO:0000467">
    <property type="term" value="P:exonucleolytic trimming to generate mature 3'-end of 5.8S rRNA from tricistronic rRNA transcript (SSU-rRNA, 5.8S rRNA, LSU-rRNA)"/>
    <property type="evidence" value="ECO:0007669"/>
    <property type="project" value="TreeGrafter"/>
</dbReference>
<dbReference type="Ensembl" id="ENSCSAVT00000004876.1">
    <property type="protein sequence ID" value="ENSCSAVP00000004808.1"/>
    <property type="gene ID" value="ENSCSAVG00000002868.1"/>
</dbReference>
<dbReference type="GO" id="GO:0071038">
    <property type="term" value="P:TRAMP-dependent tRNA surveillance pathway"/>
    <property type="evidence" value="ECO:0007669"/>
    <property type="project" value="TreeGrafter"/>
</dbReference>
<sequence length="392" mass="44100">MPLRDVAFSKREQQFLLQALASNIRVDDRVAVDYRDVSIHFGLDQGCCTVHMGRTKTLAQVTAELTKPKENRPSEGYLGIQIEMSTMAAPNFDPAKQGEIGAGLQQMLERSIIMSRAIDLEELCVRVGEKAWHIQVYIHVLSHDGNILDCACIAAVAALKQFKRPDVSVIGKEFTVHTLEEKNPLYLTMHHMPFCASFAFFQGGEYMVMDPTLNEERVMDGKLMLAVNNHKEVCCLQMSGELQINKEKILTCTNMACVKAQKFSDLVIKSIENDREKRKLGAIRSSTTTSFSKKLEMMQKHTIKTVLPSTKGQNNVQSDDRSFTDYPTPQIPDKTASWLTQHDPNTASIGKGLVNTWSRESQMLIKAFRPQQEESDSDSDNSEEEEVMFVLG</sequence>
<feature type="domain" description="Exoribonuclease phosphorolytic" evidence="13">
    <location>
        <begin position="191"/>
        <end position="257"/>
    </location>
</feature>
<keyword evidence="8" id="KW-0694">RNA-binding</keyword>
<dbReference type="GO" id="GO:0034476">
    <property type="term" value="P:U5 snRNA 3'-end processing"/>
    <property type="evidence" value="ECO:0007669"/>
    <property type="project" value="TreeGrafter"/>
</dbReference>
<keyword evidence="6" id="KW-0698">rRNA processing</keyword>
<dbReference type="GO" id="GO:0034475">
    <property type="term" value="P:U4 snRNA 3'-end processing"/>
    <property type="evidence" value="ECO:0007669"/>
    <property type="project" value="TreeGrafter"/>
</dbReference>
<dbReference type="InterPro" id="IPR050590">
    <property type="entry name" value="Exosome_comp_Rrp42_subfam"/>
</dbReference>
<dbReference type="AlphaFoldDB" id="H2YHK9"/>
<dbReference type="InterPro" id="IPR036345">
    <property type="entry name" value="ExoRNase_PH_dom2_sf"/>
</dbReference>
<dbReference type="Pfam" id="PF01138">
    <property type="entry name" value="RNase_PH"/>
    <property type="match status" value="1"/>
</dbReference>
<dbReference type="STRING" id="51511.ENSCSAVP00000004808"/>
<keyword evidence="15" id="KW-1185">Reference proteome</keyword>
<comment type="subcellular location">
    <subcellularLocation>
        <location evidence="1">Cytoplasm</location>
    </subcellularLocation>
    <subcellularLocation>
        <location evidence="2">Nucleus</location>
        <location evidence="2">Nucleolus</location>
    </subcellularLocation>
</comment>
<protein>
    <recommendedName>
        <fullName evidence="4">Exosome complex component RRP45</fullName>
    </recommendedName>
    <alternativeName>
        <fullName evidence="10">Exosome component 9</fullName>
    </alternativeName>
</protein>
<keyword evidence="5" id="KW-0963">Cytoplasm</keyword>
<feature type="region of interest" description="Disordered" evidence="11">
    <location>
        <begin position="366"/>
        <end position="392"/>
    </location>
</feature>
<dbReference type="GO" id="GO:0034473">
    <property type="term" value="P:U1 snRNA 3'-end processing"/>
    <property type="evidence" value="ECO:0007669"/>
    <property type="project" value="TreeGrafter"/>
</dbReference>
<dbReference type="PANTHER" id="PTHR11097:SF14">
    <property type="entry name" value="EXOSOME COMPLEX COMPONENT RRP45"/>
    <property type="match status" value="1"/>
</dbReference>
<comment type="similarity">
    <text evidence="3">Belongs to the RNase PH family.</text>
</comment>
<keyword evidence="7" id="KW-0271">Exosome</keyword>
<dbReference type="SUPFAM" id="SSF54211">
    <property type="entry name" value="Ribosomal protein S5 domain 2-like"/>
    <property type="match status" value="1"/>
</dbReference>
<dbReference type="InterPro" id="IPR027408">
    <property type="entry name" value="PNPase/RNase_PH_dom_sf"/>
</dbReference>
<dbReference type="InParanoid" id="H2YHK9"/>
<name>H2YHK9_CIOSA</name>
<dbReference type="InterPro" id="IPR033100">
    <property type="entry name" value="Rrp45"/>
</dbReference>
<reference evidence="14" key="2">
    <citation type="submission" date="2025-08" db="UniProtKB">
        <authorList>
            <consortium name="Ensembl"/>
        </authorList>
    </citation>
    <scope>IDENTIFICATION</scope>
</reference>
<dbReference type="GO" id="GO:0000177">
    <property type="term" value="C:cytoplasmic exosome (RNase complex)"/>
    <property type="evidence" value="ECO:0007669"/>
    <property type="project" value="TreeGrafter"/>
</dbReference>
<dbReference type="PANTHER" id="PTHR11097">
    <property type="entry name" value="EXOSOME COMPLEX EXONUCLEASE RIBOSOMAL RNA PROCESSING PROTEIN"/>
    <property type="match status" value="1"/>
</dbReference>
<dbReference type="GeneTree" id="ENSGT00950000183130"/>
<evidence type="ECO:0000256" key="8">
    <source>
        <dbReference type="ARBA" id="ARBA00022884"/>
    </source>
</evidence>
<reference evidence="15" key="1">
    <citation type="submission" date="2003-08" db="EMBL/GenBank/DDBJ databases">
        <authorList>
            <person name="Birren B."/>
            <person name="Nusbaum C."/>
            <person name="Abebe A."/>
            <person name="Abouelleil A."/>
            <person name="Adekoya E."/>
            <person name="Ait-zahra M."/>
            <person name="Allen N."/>
            <person name="Allen T."/>
            <person name="An P."/>
            <person name="Anderson M."/>
            <person name="Anderson S."/>
            <person name="Arachchi H."/>
            <person name="Armbruster J."/>
            <person name="Bachantsang P."/>
            <person name="Baldwin J."/>
            <person name="Barry A."/>
            <person name="Bayul T."/>
            <person name="Blitshsteyn B."/>
            <person name="Bloom T."/>
            <person name="Blye J."/>
            <person name="Boguslavskiy L."/>
            <person name="Borowsky M."/>
            <person name="Boukhgalter B."/>
            <person name="Brunache A."/>
            <person name="Butler J."/>
            <person name="Calixte N."/>
            <person name="Calvo S."/>
            <person name="Camarata J."/>
            <person name="Campo K."/>
            <person name="Chang J."/>
            <person name="Cheshatsang Y."/>
            <person name="Citroen M."/>
            <person name="Collymore A."/>
            <person name="Considine T."/>
            <person name="Cook A."/>
            <person name="Cooke P."/>
            <person name="Corum B."/>
            <person name="Cuomo C."/>
            <person name="David R."/>
            <person name="Dawoe T."/>
            <person name="Degray S."/>
            <person name="Dodge S."/>
            <person name="Dooley K."/>
            <person name="Dorje P."/>
            <person name="Dorjee K."/>
            <person name="Dorris L."/>
            <person name="Duffey N."/>
            <person name="Dupes A."/>
            <person name="Elkins T."/>
            <person name="Engels R."/>
            <person name="Erickson J."/>
            <person name="Farina A."/>
            <person name="Faro S."/>
            <person name="Ferreira P."/>
            <person name="Fischer H."/>
            <person name="Fitzgerald M."/>
            <person name="Foley K."/>
            <person name="Gage D."/>
            <person name="Galagan J."/>
            <person name="Gearin G."/>
            <person name="Gnerre S."/>
            <person name="Gnirke A."/>
            <person name="Goyette A."/>
            <person name="Graham J."/>
            <person name="Grandbois E."/>
            <person name="Gyaltsen K."/>
            <person name="Hafez N."/>
            <person name="Hagopian D."/>
            <person name="Hagos B."/>
            <person name="Hall J."/>
            <person name="Hatcher B."/>
            <person name="Heller A."/>
            <person name="Higgins H."/>
            <person name="Honan T."/>
            <person name="Horn A."/>
            <person name="Houde N."/>
            <person name="Hughes L."/>
            <person name="Hulme W."/>
            <person name="Husby E."/>
            <person name="Iliev I."/>
            <person name="Jaffe D."/>
            <person name="Jones C."/>
            <person name="Kamal M."/>
            <person name="Kamat A."/>
            <person name="Kamvysselis M."/>
            <person name="Karlsson E."/>
            <person name="Kells C."/>
            <person name="Kieu A."/>
            <person name="Kisner P."/>
            <person name="Kodira C."/>
            <person name="Kulbokas E."/>
            <person name="Labutti K."/>
            <person name="Lama D."/>
            <person name="Landers T."/>
            <person name="Leger J."/>
            <person name="Levine S."/>
            <person name="Lewis D."/>
            <person name="Lewis T."/>
            <person name="Lindblad-toh K."/>
            <person name="Liu X."/>
            <person name="Lokyitsang T."/>
            <person name="Lokyitsang Y."/>
            <person name="Lucien O."/>
            <person name="Lui A."/>
            <person name="Ma L.J."/>
            <person name="Mabbitt R."/>
            <person name="Macdonald J."/>
            <person name="Maclean C."/>
            <person name="Major J."/>
            <person name="Manning J."/>
            <person name="Marabella R."/>
            <person name="Maru K."/>
            <person name="Matthews C."/>
            <person name="Mauceli E."/>
            <person name="Mccarthy M."/>
            <person name="Mcdonough S."/>
            <person name="Mcghee T."/>
            <person name="Meldrim J."/>
            <person name="Meneus L."/>
            <person name="Mesirov J."/>
            <person name="Mihalev A."/>
            <person name="Mihova T."/>
            <person name="Mikkelsen T."/>
            <person name="Mlenga V."/>
            <person name="Moru K."/>
            <person name="Mozes J."/>
            <person name="Mulrain L."/>
            <person name="Munson G."/>
            <person name="Naylor J."/>
            <person name="Newes C."/>
            <person name="Nguyen C."/>
            <person name="Nguyen N."/>
            <person name="Nguyen T."/>
            <person name="Nicol R."/>
            <person name="Nielsen C."/>
            <person name="Nizzari M."/>
            <person name="Norbu C."/>
            <person name="Norbu N."/>
            <person name="O'donnell P."/>
            <person name="Okoawo O."/>
            <person name="O'leary S."/>
            <person name="Omotosho B."/>
            <person name="O'neill K."/>
            <person name="Osman S."/>
            <person name="Parker S."/>
            <person name="Perrin D."/>
            <person name="Phunkhang P."/>
            <person name="Piqani B."/>
            <person name="Purcell S."/>
            <person name="Rachupka T."/>
            <person name="Ramasamy U."/>
            <person name="Rameau R."/>
            <person name="Ray V."/>
            <person name="Raymond C."/>
            <person name="Retta R."/>
            <person name="Richardson S."/>
            <person name="Rise C."/>
            <person name="Rodriguez J."/>
            <person name="Rogers J."/>
            <person name="Rogov P."/>
            <person name="Rutman M."/>
            <person name="Schupbach R."/>
            <person name="Seaman C."/>
            <person name="Settipalli S."/>
            <person name="Sharpe T."/>
            <person name="Sheridan J."/>
            <person name="Sherpa N."/>
            <person name="Shi J."/>
            <person name="Smirnov S."/>
            <person name="Smith C."/>
            <person name="Sougnez C."/>
            <person name="Spencer B."/>
            <person name="Stalker J."/>
            <person name="Stange-thomann N."/>
            <person name="Stavropoulos S."/>
            <person name="Stetson K."/>
            <person name="Stone C."/>
            <person name="Stone S."/>
            <person name="Stubbs M."/>
            <person name="Talamas J."/>
            <person name="Tchuinga P."/>
            <person name="Tenzing P."/>
            <person name="Tesfaye S."/>
            <person name="Theodore J."/>
            <person name="Thoulutsang Y."/>
            <person name="Topham K."/>
            <person name="Towey S."/>
            <person name="Tsamla T."/>
            <person name="Tsomo N."/>
            <person name="Vallee D."/>
            <person name="Vassiliev H."/>
            <person name="Venkataraman V."/>
            <person name="Vinson J."/>
            <person name="Vo A."/>
            <person name="Wade C."/>
            <person name="Wang S."/>
            <person name="Wangchuk T."/>
            <person name="Wangdi T."/>
            <person name="Whittaker C."/>
            <person name="Wilkinson J."/>
            <person name="Wu Y."/>
            <person name="Wyman D."/>
            <person name="Yadav S."/>
            <person name="Yang S."/>
            <person name="Yang X."/>
            <person name="Yeager S."/>
            <person name="Yee E."/>
            <person name="Young G."/>
            <person name="Zainoun J."/>
            <person name="Zembeck L."/>
            <person name="Zimmer A."/>
            <person name="Zody M."/>
            <person name="Lander E."/>
        </authorList>
    </citation>
    <scope>NUCLEOTIDE SEQUENCE [LARGE SCALE GENOMIC DNA]</scope>
</reference>
<dbReference type="InterPro" id="IPR015847">
    <property type="entry name" value="ExoRNase_PH_dom2"/>
</dbReference>
<evidence type="ECO:0000256" key="6">
    <source>
        <dbReference type="ARBA" id="ARBA00022552"/>
    </source>
</evidence>
<dbReference type="CDD" id="cd11368">
    <property type="entry name" value="RNase_PH_RRP45"/>
    <property type="match status" value="1"/>
</dbReference>
<evidence type="ECO:0000256" key="3">
    <source>
        <dbReference type="ARBA" id="ARBA00006678"/>
    </source>
</evidence>
<dbReference type="FunFam" id="3.30.230.70:FF:000005">
    <property type="entry name" value="Exosome complex component RRP45"/>
    <property type="match status" value="1"/>
</dbReference>
<evidence type="ECO:0000313" key="15">
    <source>
        <dbReference type="Proteomes" id="UP000007875"/>
    </source>
</evidence>
<dbReference type="Gene3D" id="3.30.230.70">
    <property type="entry name" value="GHMP Kinase, N-terminal domain"/>
    <property type="match status" value="1"/>
</dbReference>
<evidence type="ECO:0000256" key="10">
    <source>
        <dbReference type="ARBA" id="ARBA00032660"/>
    </source>
</evidence>
<keyword evidence="9" id="KW-0539">Nucleus</keyword>
<evidence type="ECO:0000259" key="13">
    <source>
        <dbReference type="Pfam" id="PF03725"/>
    </source>
</evidence>
<organism evidence="14 15">
    <name type="scientific">Ciona savignyi</name>
    <name type="common">Pacific transparent sea squirt</name>
    <dbReference type="NCBI Taxonomy" id="51511"/>
    <lineage>
        <taxon>Eukaryota</taxon>
        <taxon>Metazoa</taxon>
        <taxon>Chordata</taxon>
        <taxon>Tunicata</taxon>
        <taxon>Ascidiacea</taxon>
        <taxon>Phlebobranchia</taxon>
        <taxon>Cionidae</taxon>
        <taxon>Ciona</taxon>
    </lineage>
</organism>
<feature type="compositionally biased region" description="Polar residues" evidence="11">
    <location>
        <begin position="307"/>
        <end position="317"/>
    </location>
</feature>
<proteinExistence type="inferred from homology"/>
<dbReference type="GO" id="GO:0071035">
    <property type="term" value="P:nuclear polyadenylation-dependent rRNA catabolic process"/>
    <property type="evidence" value="ECO:0007669"/>
    <property type="project" value="TreeGrafter"/>
</dbReference>
<evidence type="ECO:0000256" key="5">
    <source>
        <dbReference type="ARBA" id="ARBA00022490"/>
    </source>
</evidence>
<dbReference type="Proteomes" id="UP000007875">
    <property type="component" value="Unassembled WGS sequence"/>
</dbReference>
<dbReference type="eggNOG" id="KOG1614">
    <property type="taxonomic scope" value="Eukaryota"/>
</dbReference>
<dbReference type="GO" id="GO:0005730">
    <property type="term" value="C:nucleolus"/>
    <property type="evidence" value="ECO:0007669"/>
    <property type="project" value="UniProtKB-SubCell"/>
</dbReference>
<feature type="compositionally biased region" description="Acidic residues" evidence="11">
    <location>
        <begin position="373"/>
        <end position="392"/>
    </location>
</feature>
<evidence type="ECO:0000256" key="1">
    <source>
        <dbReference type="ARBA" id="ARBA00004496"/>
    </source>
</evidence>
<evidence type="ECO:0000256" key="4">
    <source>
        <dbReference type="ARBA" id="ARBA00019572"/>
    </source>
</evidence>
<evidence type="ECO:0000256" key="9">
    <source>
        <dbReference type="ARBA" id="ARBA00023242"/>
    </source>
</evidence>
<dbReference type="GO" id="GO:0071028">
    <property type="term" value="P:nuclear mRNA surveillance"/>
    <property type="evidence" value="ECO:0007669"/>
    <property type="project" value="TreeGrafter"/>
</dbReference>
<dbReference type="GO" id="GO:0035925">
    <property type="term" value="F:mRNA 3'-UTR AU-rich region binding"/>
    <property type="evidence" value="ECO:0007669"/>
    <property type="project" value="TreeGrafter"/>
</dbReference>
<dbReference type="OMA" id="GPQFENG"/>
<evidence type="ECO:0000256" key="2">
    <source>
        <dbReference type="ARBA" id="ARBA00004604"/>
    </source>
</evidence>
<dbReference type="InterPro" id="IPR020568">
    <property type="entry name" value="Ribosomal_Su5_D2-typ_SF"/>
</dbReference>
<feature type="region of interest" description="Disordered" evidence="11">
    <location>
        <begin position="306"/>
        <end position="345"/>
    </location>
</feature>
<evidence type="ECO:0000256" key="11">
    <source>
        <dbReference type="SAM" id="MobiDB-lite"/>
    </source>
</evidence>
<dbReference type="GO" id="GO:0000176">
    <property type="term" value="C:nuclear exosome (RNase complex)"/>
    <property type="evidence" value="ECO:0007669"/>
    <property type="project" value="TreeGrafter"/>
</dbReference>
<evidence type="ECO:0000313" key="14">
    <source>
        <dbReference type="Ensembl" id="ENSCSAVP00000004808.1"/>
    </source>
</evidence>
<dbReference type="InterPro" id="IPR001247">
    <property type="entry name" value="ExoRNase_PH_dom1"/>
</dbReference>
<evidence type="ECO:0000256" key="7">
    <source>
        <dbReference type="ARBA" id="ARBA00022835"/>
    </source>
</evidence>
<accession>H2YHK9</accession>
<reference evidence="14" key="3">
    <citation type="submission" date="2025-09" db="UniProtKB">
        <authorList>
            <consortium name="Ensembl"/>
        </authorList>
    </citation>
    <scope>IDENTIFICATION</scope>
</reference>
<dbReference type="HOGENOM" id="CLU_038194_7_0_1"/>
<dbReference type="SUPFAM" id="SSF55666">
    <property type="entry name" value="Ribonuclease PH domain 2-like"/>
    <property type="match status" value="1"/>
</dbReference>